<dbReference type="RefSeq" id="WP_157833977.1">
    <property type="nucleotide sequence ID" value="NZ_JMIY01000002.1"/>
</dbReference>
<keyword evidence="2" id="KW-1185">Reference proteome</keyword>
<proteinExistence type="predicted"/>
<sequence length="50" mass="5806">MAGRAAEKEVFMRARAGNISVSFPTEDESRNWEERFVSKLKEGGYRVRQE</sequence>
<evidence type="ECO:0000313" key="2">
    <source>
        <dbReference type="Proteomes" id="UP000027153"/>
    </source>
</evidence>
<comment type="caution">
    <text evidence="1">The sequence shown here is derived from an EMBL/GenBank/DDBJ whole genome shotgun (WGS) entry which is preliminary data.</text>
</comment>
<evidence type="ECO:0000313" key="1">
    <source>
        <dbReference type="EMBL" id="KCZ72751.1"/>
    </source>
</evidence>
<protein>
    <submittedName>
        <fullName evidence="1">Uncharacterized protein</fullName>
    </submittedName>
</protein>
<dbReference type="Proteomes" id="UP000027153">
    <property type="component" value="Unassembled WGS sequence"/>
</dbReference>
<dbReference type="AlphaFoldDB" id="A0A062V0S5"/>
<reference evidence="1 2" key="1">
    <citation type="journal article" date="2013" name="Nature">
        <title>Anaerobic oxidation of methane coupled to nitrate reduction in a novel archaeal lineage.</title>
        <authorList>
            <person name="Haroon M.F."/>
            <person name="Hu S."/>
            <person name="Shi Y."/>
            <person name="Imelfort M."/>
            <person name="Keller J."/>
            <person name="Hugenholtz P."/>
            <person name="Yuan Z."/>
            <person name="Tyson G.W."/>
        </authorList>
    </citation>
    <scope>NUCLEOTIDE SEQUENCE [LARGE SCALE GENOMIC DNA]</scope>
    <source>
        <strain evidence="1 2">ANME-2d</strain>
    </source>
</reference>
<gene>
    <name evidence="1" type="ORF">ANME2D_01185</name>
</gene>
<dbReference type="OrthoDB" id="377190at2157"/>
<organism evidence="1 2">
    <name type="scientific">Candidatus Methanoperedens nitratireducens</name>
    <dbReference type="NCBI Taxonomy" id="1392998"/>
    <lineage>
        <taxon>Archaea</taxon>
        <taxon>Methanobacteriati</taxon>
        <taxon>Methanobacteriota</taxon>
        <taxon>Stenosarchaea group</taxon>
        <taxon>Methanomicrobia</taxon>
        <taxon>Methanosarcinales</taxon>
        <taxon>ANME-2 cluster</taxon>
        <taxon>Candidatus Methanoperedentaceae</taxon>
        <taxon>Candidatus Methanoperedens</taxon>
    </lineage>
</organism>
<accession>A0A062V0S5</accession>
<dbReference type="EMBL" id="JMIY01000002">
    <property type="protein sequence ID" value="KCZ72751.1"/>
    <property type="molecule type" value="Genomic_DNA"/>
</dbReference>
<name>A0A062V0S5_9EURY</name>